<feature type="compositionally biased region" description="Pro residues" evidence="5">
    <location>
        <begin position="74"/>
        <end position="86"/>
    </location>
</feature>
<organism evidence="7 8">
    <name type="scientific">Pyxidicoccus parkwayensis</name>
    <dbReference type="NCBI Taxonomy" id="2813578"/>
    <lineage>
        <taxon>Bacteria</taxon>
        <taxon>Pseudomonadati</taxon>
        <taxon>Myxococcota</taxon>
        <taxon>Myxococcia</taxon>
        <taxon>Myxococcales</taxon>
        <taxon>Cystobacterineae</taxon>
        <taxon>Myxococcaceae</taxon>
        <taxon>Pyxidicoccus</taxon>
    </lineage>
</organism>
<dbReference type="Proteomes" id="UP000662747">
    <property type="component" value="Chromosome"/>
</dbReference>
<dbReference type="SUPFAM" id="SSF46626">
    <property type="entry name" value="Cytochrome c"/>
    <property type="match status" value="2"/>
</dbReference>
<feature type="domain" description="Cytochrome c" evidence="6">
    <location>
        <begin position="242"/>
        <end position="351"/>
    </location>
</feature>
<name>A0ABX7NL06_9BACT</name>
<feature type="domain" description="Cytochrome c" evidence="6">
    <location>
        <begin position="91"/>
        <end position="206"/>
    </location>
</feature>
<dbReference type="EMBL" id="CP071090">
    <property type="protein sequence ID" value="QSQ19547.1"/>
    <property type="molecule type" value="Genomic_DNA"/>
</dbReference>
<dbReference type="RefSeq" id="WP_206721131.1">
    <property type="nucleotide sequence ID" value="NZ_CP071090.1"/>
</dbReference>
<protein>
    <submittedName>
        <fullName evidence="7">C-type cytochrome</fullName>
    </submittedName>
</protein>
<evidence type="ECO:0000256" key="3">
    <source>
        <dbReference type="ARBA" id="ARBA00023004"/>
    </source>
</evidence>
<dbReference type="Gene3D" id="1.10.760.10">
    <property type="entry name" value="Cytochrome c-like domain"/>
    <property type="match status" value="2"/>
</dbReference>
<keyword evidence="3 4" id="KW-0408">Iron</keyword>
<evidence type="ECO:0000313" key="8">
    <source>
        <dbReference type="Proteomes" id="UP000662747"/>
    </source>
</evidence>
<dbReference type="PANTHER" id="PTHR35008">
    <property type="entry name" value="BLL4482 PROTEIN-RELATED"/>
    <property type="match status" value="1"/>
</dbReference>
<evidence type="ECO:0000256" key="5">
    <source>
        <dbReference type="SAM" id="MobiDB-lite"/>
    </source>
</evidence>
<evidence type="ECO:0000256" key="2">
    <source>
        <dbReference type="ARBA" id="ARBA00022723"/>
    </source>
</evidence>
<keyword evidence="1 4" id="KW-0349">Heme</keyword>
<evidence type="ECO:0000256" key="1">
    <source>
        <dbReference type="ARBA" id="ARBA00022617"/>
    </source>
</evidence>
<gene>
    <name evidence="7" type="ORF">JY651_30065</name>
</gene>
<evidence type="ECO:0000259" key="6">
    <source>
        <dbReference type="PROSITE" id="PS51007"/>
    </source>
</evidence>
<dbReference type="InterPro" id="IPR036909">
    <property type="entry name" value="Cyt_c-like_dom_sf"/>
</dbReference>
<feature type="region of interest" description="Disordered" evidence="5">
    <location>
        <begin position="24"/>
        <end position="91"/>
    </location>
</feature>
<evidence type="ECO:0000313" key="7">
    <source>
        <dbReference type="EMBL" id="QSQ19547.1"/>
    </source>
</evidence>
<keyword evidence="2 4" id="KW-0479">Metal-binding</keyword>
<dbReference type="PANTHER" id="PTHR35008:SF4">
    <property type="entry name" value="BLL4482 PROTEIN"/>
    <property type="match status" value="1"/>
</dbReference>
<dbReference type="PROSITE" id="PS51257">
    <property type="entry name" value="PROKAR_LIPOPROTEIN"/>
    <property type="match status" value="1"/>
</dbReference>
<keyword evidence="8" id="KW-1185">Reference proteome</keyword>
<reference evidence="7 8" key="1">
    <citation type="submission" date="2021-02" db="EMBL/GenBank/DDBJ databases">
        <title>De Novo genome assembly of isolated myxobacteria.</title>
        <authorList>
            <person name="Stevens D.C."/>
        </authorList>
    </citation>
    <scope>NUCLEOTIDE SEQUENCE [LARGE SCALE GENOMIC DNA]</scope>
    <source>
        <strain evidence="8">SCPEA02</strain>
    </source>
</reference>
<dbReference type="InterPro" id="IPR009056">
    <property type="entry name" value="Cyt_c-like_dom"/>
</dbReference>
<feature type="compositionally biased region" description="Low complexity" evidence="5">
    <location>
        <begin position="56"/>
        <end position="73"/>
    </location>
</feature>
<proteinExistence type="predicted"/>
<dbReference type="InterPro" id="IPR051459">
    <property type="entry name" value="Cytochrome_c-type_DH"/>
</dbReference>
<evidence type="ECO:0000256" key="4">
    <source>
        <dbReference type="PROSITE-ProRule" id="PRU00433"/>
    </source>
</evidence>
<accession>A0ABX7NL06</accession>
<dbReference type="Pfam" id="PF00034">
    <property type="entry name" value="Cytochrom_C"/>
    <property type="match status" value="1"/>
</dbReference>
<sequence>MSAIRLGRGALVAALLWSSACRQREEVPVAQKQTEASAHVAPSAPQAQTGTPADVPSAPQAQTATPATGAPSAPQGPPGTPAPSAPAPTAASVERGRYLAQNVLGCVACHSERDFTRYGGPLQGTPLAGACYGEEWGLPVRICAPNLTSDPEHGLGRWTDAELLRALREGRGRDGRVLFPWMPYPALRALSDDDTRALVAYLRTVPPVPRGVPRTELPADVAADIQDLAEPLTGPVAPPGDDAVERGRYLATVAQCAFCHTGGNPPAPFAGNRPAHTPLGKEWVPDLTPKGRTLRGLDEDAFVARFTAFRDLAPAPGRKGKVNKLAMPWVSFSGMHEEDLRAVYRYLRTLP</sequence>
<dbReference type="PROSITE" id="PS51007">
    <property type="entry name" value="CYTC"/>
    <property type="match status" value="2"/>
</dbReference>